<dbReference type="Pfam" id="PF02310">
    <property type="entry name" value="B12-binding"/>
    <property type="match status" value="1"/>
</dbReference>
<dbReference type="Pfam" id="PF04055">
    <property type="entry name" value="Radical_SAM"/>
    <property type="match status" value="1"/>
</dbReference>
<evidence type="ECO:0000256" key="5">
    <source>
        <dbReference type="ARBA" id="ARBA00023014"/>
    </source>
</evidence>
<dbReference type="InterPro" id="IPR007197">
    <property type="entry name" value="rSAM"/>
</dbReference>
<keyword evidence="5" id="KW-0411">Iron-sulfur</keyword>
<dbReference type="PROSITE" id="PS51332">
    <property type="entry name" value="B12_BINDING"/>
    <property type="match status" value="1"/>
</dbReference>
<dbReference type="STRING" id="1192034.CAP_7826"/>
<evidence type="ECO:0000256" key="3">
    <source>
        <dbReference type="ARBA" id="ARBA00022723"/>
    </source>
</evidence>
<dbReference type="GO" id="GO:0051536">
    <property type="term" value="F:iron-sulfur cluster binding"/>
    <property type="evidence" value="ECO:0007669"/>
    <property type="project" value="UniProtKB-KW"/>
</dbReference>
<dbReference type="PANTHER" id="PTHR43409">
    <property type="entry name" value="ANAEROBIC MAGNESIUM-PROTOPORPHYRIN IX MONOMETHYL ESTER CYCLASE-RELATED"/>
    <property type="match status" value="1"/>
</dbReference>
<evidence type="ECO:0000313" key="9">
    <source>
        <dbReference type="EMBL" id="EYF01760.1"/>
    </source>
</evidence>
<dbReference type="RefSeq" id="WP_052376521.1">
    <property type="nucleotide sequence ID" value="NZ_ASRX01000072.1"/>
</dbReference>
<dbReference type="InterPro" id="IPR006638">
    <property type="entry name" value="Elp3/MiaA/NifB-like_rSAM"/>
</dbReference>
<dbReference type="SMART" id="SM00729">
    <property type="entry name" value="Elp3"/>
    <property type="match status" value="1"/>
</dbReference>
<evidence type="ECO:0000259" key="7">
    <source>
        <dbReference type="PROSITE" id="PS51332"/>
    </source>
</evidence>
<feature type="compositionally biased region" description="Low complexity" evidence="6">
    <location>
        <begin position="627"/>
        <end position="642"/>
    </location>
</feature>
<name>A0A017SYR0_9BACT</name>
<comment type="cofactor">
    <cofactor evidence="1">
        <name>[4Fe-4S] cluster</name>
        <dbReference type="ChEBI" id="CHEBI:49883"/>
    </cofactor>
</comment>
<dbReference type="InterPro" id="IPR023404">
    <property type="entry name" value="rSAM_horseshoe"/>
</dbReference>
<gene>
    <name evidence="9" type="ORF">CAP_7826</name>
</gene>
<reference evidence="9 10" key="1">
    <citation type="submission" date="2013-05" db="EMBL/GenBank/DDBJ databases">
        <title>Genome assembly of Chondromyces apiculatus DSM 436.</title>
        <authorList>
            <person name="Sharma G."/>
            <person name="Khatri I."/>
            <person name="Kaur C."/>
            <person name="Mayilraj S."/>
            <person name="Subramanian S."/>
        </authorList>
    </citation>
    <scope>NUCLEOTIDE SEQUENCE [LARGE SCALE GENOMIC DNA]</scope>
    <source>
        <strain evidence="9 10">DSM 436</strain>
    </source>
</reference>
<dbReference type="InterPro" id="IPR051198">
    <property type="entry name" value="BchE-like"/>
</dbReference>
<evidence type="ECO:0000256" key="1">
    <source>
        <dbReference type="ARBA" id="ARBA00001966"/>
    </source>
</evidence>
<dbReference type="CDD" id="cd01335">
    <property type="entry name" value="Radical_SAM"/>
    <property type="match status" value="1"/>
</dbReference>
<comment type="caution">
    <text evidence="9">The sequence shown here is derived from an EMBL/GenBank/DDBJ whole genome shotgun (WGS) entry which is preliminary data.</text>
</comment>
<dbReference type="PROSITE" id="PS51918">
    <property type="entry name" value="RADICAL_SAM"/>
    <property type="match status" value="1"/>
</dbReference>
<dbReference type="EMBL" id="ASRX01000072">
    <property type="protein sequence ID" value="EYF01760.1"/>
    <property type="molecule type" value="Genomic_DNA"/>
</dbReference>
<feature type="domain" description="Radical SAM core" evidence="8">
    <location>
        <begin position="187"/>
        <end position="404"/>
    </location>
</feature>
<dbReference type="Proteomes" id="UP000019678">
    <property type="component" value="Unassembled WGS sequence"/>
</dbReference>
<dbReference type="GO" id="GO:0031419">
    <property type="term" value="F:cobalamin binding"/>
    <property type="evidence" value="ECO:0007669"/>
    <property type="project" value="InterPro"/>
</dbReference>
<feature type="domain" description="B12-binding" evidence="7">
    <location>
        <begin position="9"/>
        <end position="149"/>
    </location>
</feature>
<dbReference type="InterPro" id="IPR058240">
    <property type="entry name" value="rSAM_sf"/>
</dbReference>
<dbReference type="OrthoDB" id="9762608at2"/>
<keyword evidence="10" id="KW-1185">Reference proteome</keyword>
<dbReference type="GO" id="GO:0003824">
    <property type="term" value="F:catalytic activity"/>
    <property type="evidence" value="ECO:0007669"/>
    <property type="project" value="InterPro"/>
</dbReference>
<dbReference type="GO" id="GO:0046872">
    <property type="term" value="F:metal ion binding"/>
    <property type="evidence" value="ECO:0007669"/>
    <property type="project" value="UniProtKB-KW"/>
</dbReference>
<proteinExistence type="predicted"/>
<keyword evidence="3" id="KW-0479">Metal-binding</keyword>
<keyword evidence="4" id="KW-0408">Iron</keyword>
<dbReference type="GO" id="GO:0005829">
    <property type="term" value="C:cytosol"/>
    <property type="evidence" value="ECO:0007669"/>
    <property type="project" value="TreeGrafter"/>
</dbReference>
<organism evidence="9 10">
    <name type="scientific">Chondromyces apiculatus DSM 436</name>
    <dbReference type="NCBI Taxonomy" id="1192034"/>
    <lineage>
        <taxon>Bacteria</taxon>
        <taxon>Pseudomonadati</taxon>
        <taxon>Myxococcota</taxon>
        <taxon>Polyangia</taxon>
        <taxon>Polyangiales</taxon>
        <taxon>Polyangiaceae</taxon>
        <taxon>Chondromyces</taxon>
    </lineage>
</organism>
<sequence>MPDPSRVALLSMEPGIVGNDYTPFSYGVRRLQAALLDDPRLSDVEVHLVESQSRDPEAWVAEVEACDAGVVGFSTYTWSFATFLEVARRLKRAQPGRVIVLGGPSARPAMFALPPWRAAVADVDALVVTDGELIFRDLVHARPRGREDLREVPGLHISSAGGFVATAPAPELMQLDALPSPARMGLIHGGRTVPLETYRGCPLSCAFCQWGDLNRPDRIFSEEYLVAELTALRDAGAPSAQLVDAALNLNSRAFRNLASAERQVGLFREAILFACVYPTYLTEQHLEFLSGVPRACLDVGLQSFNKETLDTNQRPFKESRFGQVIEDLSRLAQVEVEVILGLPGDSPEAFRKTVERARELPCKVRVFHCLVLPDALMTRAAPSSAMTFDPLTLRMQSCLGWSEEALAKERAWLVEEVGRVDGEIAADMWSFPAPKYAQERAAARAASARTASARTTGARAASARAASVKTASVKTASVKTASVGTARVVAQSEPGSEALRDVREKVSSVLREVTGGLWSLVEISTITDGKARLTLTVKTREASVVVEATPATTMPRAYKVIDGVAFTYRMAAGGRLSDGAGRLLDRVLRRLHGSAREVLGLGAAEVDADNASRVGDANGAGGKGAEAHGAAPVDTSAVSSSPAVPAVKAVRRLPVAP</sequence>
<dbReference type="AlphaFoldDB" id="A0A017SYR0"/>
<dbReference type="SUPFAM" id="SSF102114">
    <property type="entry name" value="Radical SAM enzymes"/>
    <property type="match status" value="1"/>
</dbReference>
<dbReference type="Gene3D" id="3.80.30.20">
    <property type="entry name" value="tm_1862 like domain"/>
    <property type="match status" value="1"/>
</dbReference>
<dbReference type="InterPro" id="IPR006158">
    <property type="entry name" value="Cobalamin-bd"/>
</dbReference>
<evidence type="ECO:0000256" key="4">
    <source>
        <dbReference type="ARBA" id="ARBA00023004"/>
    </source>
</evidence>
<dbReference type="PANTHER" id="PTHR43409:SF16">
    <property type="entry name" value="SLR0320 PROTEIN"/>
    <property type="match status" value="1"/>
</dbReference>
<dbReference type="SFLD" id="SFLDS00029">
    <property type="entry name" value="Radical_SAM"/>
    <property type="match status" value="1"/>
</dbReference>
<keyword evidence="2" id="KW-0949">S-adenosyl-L-methionine</keyword>
<dbReference type="SFLD" id="SFLDG01082">
    <property type="entry name" value="B12-binding_domain_containing"/>
    <property type="match status" value="1"/>
</dbReference>
<accession>A0A017SYR0</accession>
<evidence type="ECO:0000313" key="10">
    <source>
        <dbReference type="Proteomes" id="UP000019678"/>
    </source>
</evidence>
<evidence type="ECO:0000256" key="2">
    <source>
        <dbReference type="ARBA" id="ARBA00022691"/>
    </source>
</evidence>
<protein>
    <submittedName>
        <fullName evidence="9">Uncharacterized protein</fullName>
    </submittedName>
</protein>
<evidence type="ECO:0000259" key="8">
    <source>
        <dbReference type="PROSITE" id="PS51918"/>
    </source>
</evidence>
<dbReference type="eggNOG" id="COG1032">
    <property type="taxonomic scope" value="Bacteria"/>
</dbReference>
<feature type="region of interest" description="Disordered" evidence="6">
    <location>
        <begin position="615"/>
        <end position="642"/>
    </location>
</feature>
<dbReference type="Gene3D" id="3.40.50.280">
    <property type="entry name" value="Cobalamin-binding domain"/>
    <property type="match status" value="1"/>
</dbReference>
<evidence type="ECO:0000256" key="6">
    <source>
        <dbReference type="SAM" id="MobiDB-lite"/>
    </source>
</evidence>